<accession>A0A8T3ACV0</accession>
<evidence type="ECO:0000313" key="2">
    <source>
        <dbReference type="EMBL" id="KAI0493938.1"/>
    </source>
</evidence>
<dbReference type="AlphaFoldDB" id="A0A8T3ACV0"/>
<keyword evidence="3" id="KW-1185">Reference proteome</keyword>
<organism evidence="2 3">
    <name type="scientific">Dendrobium nobile</name>
    <name type="common">Orchid</name>
    <dbReference type="NCBI Taxonomy" id="94219"/>
    <lineage>
        <taxon>Eukaryota</taxon>
        <taxon>Viridiplantae</taxon>
        <taxon>Streptophyta</taxon>
        <taxon>Embryophyta</taxon>
        <taxon>Tracheophyta</taxon>
        <taxon>Spermatophyta</taxon>
        <taxon>Magnoliopsida</taxon>
        <taxon>Liliopsida</taxon>
        <taxon>Asparagales</taxon>
        <taxon>Orchidaceae</taxon>
        <taxon>Epidendroideae</taxon>
        <taxon>Malaxideae</taxon>
        <taxon>Dendrobiinae</taxon>
        <taxon>Dendrobium</taxon>
    </lineage>
</organism>
<name>A0A8T3ACV0_DENNO</name>
<keyword evidence="1" id="KW-0732">Signal</keyword>
<reference evidence="2" key="1">
    <citation type="journal article" date="2022" name="Front. Genet.">
        <title>Chromosome-Scale Assembly of the Dendrobium nobile Genome Provides Insights Into the Molecular Mechanism of the Biosynthesis of the Medicinal Active Ingredient of Dendrobium.</title>
        <authorList>
            <person name="Xu Q."/>
            <person name="Niu S.-C."/>
            <person name="Li K.-L."/>
            <person name="Zheng P.-J."/>
            <person name="Zhang X.-J."/>
            <person name="Jia Y."/>
            <person name="Liu Y."/>
            <person name="Niu Y.-X."/>
            <person name="Yu L.-H."/>
            <person name="Chen D.-F."/>
            <person name="Zhang G.-Q."/>
        </authorList>
    </citation>
    <scope>NUCLEOTIDE SEQUENCE</scope>
    <source>
        <tissue evidence="2">Leaf</tissue>
    </source>
</reference>
<feature type="chain" id="PRO_5035833830" evidence="1">
    <location>
        <begin position="17"/>
        <end position="140"/>
    </location>
</feature>
<evidence type="ECO:0000256" key="1">
    <source>
        <dbReference type="SAM" id="SignalP"/>
    </source>
</evidence>
<comment type="caution">
    <text evidence="2">The sequence shown here is derived from an EMBL/GenBank/DDBJ whole genome shotgun (WGS) entry which is preliminary data.</text>
</comment>
<gene>
    <name evidence="2" type="ORF">KFK09_024065</name>
</gene>
<dbReference type="EMBL" id="JAGYWB010000017">
    <property type="protein sequence ID" value="KAI0493938.1"/>
    <property type="molecule type" value="Genomic_DNA"/>
</dbReference>
<dbReference type="Proteomes" id="UP000829196">
    <property type="component" value="Unassembled WGS sequence"/>
</dbReference>
<evidence type="ECO:0000313" key="3">
    <source>
        <dbReference type="Proteomes" id="UP000829196"/>
    </source>
</evidence>
<proteinExistence type="predicted"/>
<feature type="signal peptide" evidence="1">
    <location>
        <begin position="1"/>
        <end position="16"/>
    </location>
</feature>
<protein>
    <submittedName>
        <fullName evidence="2">Uncharacterized protein</fullName>
    </submittedName>
</protein>
<sequence>MIVGLILSYLVAKLISMVICFRQDRLKVVIEKEPVGETPEADQALEEVNKKHAEVQNSLASDSDNFRVKGYDFEGFVMEQSLLGEDDDDWEGIKSIEPVGKMEHVNGGVRNEKREERVGRTEMKGAESVFCARGFVTHSI</sequence>